<keyword evidence="8" id="KW-1185">Reference proteome</keyword>
<dbReference type="EMBL" id="CAJZAI010000024">
    <property type="protein sequence ID" value="CAG9184450.1"/>
    <property type="molecule type" value="Genomic_DNA"/>
</dbReference>
<feature type="transmembrane region" description="Helical" evidence="5">
    <location>
        <begin position="231"/>
        <end position="252"/>
    </location>
</feature>
<dbReference type="Proteomes" id="UP000727654">
    <property type="component" value="Unassembled WGS sequence"/>
</dbReference>
<name>A0ABM8XVL8_9BURK</name>
<dbReference type="SUPFAM" id="SSF103473">
    <property type="entry name" value="MFS general substrate transporter"/>
    <property type="match status" value="1"/>
</dbReference>
<keyword evidence="4 5" id="KW-0472">Membrane</keyword>
<keyword evidence="3 5" id="KW-1133">Transmembrane helix</keyword>
<evidence type="ECO:0000256" key="4">
    <source>
        <dbReference type="ARBA" id="ARBA00023136"/>
    </source>
</evidence>
<dbReference type="Gene3D" id="1.20.1250.20">
    <property type="entry name" value="MFS general substrate transporter like domains"/>
    <property type="match status" value="2"/>
</dbReference>
<feature type="transmembrane region" description="Helical" evidence="5">
    <location>
        <begin position="22"/>
        <end position="43"/>
    </location>
</feature>
<feature type="transmembrane region" description="Helical" evidence="5">
    <location>
        <begin position="63"/>
        <end position="82"/>
    </location>
</feature>
<proteinExistence type="predicted"/>
<evidence type="ECO:0000313" key="7">
    <source>
        <dbReference type="EMBL" id="CAG9184450.1"/>
    </source>
</evidence>
<feature type="transmembrane region" description="Helical" evidence="5">
    <location>
        <begin position="302"/>
        <end position="322"/>
    </location>
</feature>
<comment type="caution">
    <text evidence="7">The sequence shown here is derived from an EMBL/GenBank/DDBJ whole genome shotgun (WGS) entry which is preliminary data.</text>
</comment>
<accession>A0ABM8XVL8</accession>
<dbReference type="PROSITE" id="PS50850">
    <property type="entry name" value="MFS"/>
    <property type="match status" value="1"/>
</dbReference>
<feature type="transmembrane region" description="Helical" evidence="5">
    <location>
        <begin position="179"/>
        <end position="198"/>
    </location>
</feature>
<evidence type="ECO:0000256" key="3">
    <source>
        <dbReference type="ARBA" id="ARBA00022989"/>
    </source>
</evidence>
<feature type="transmembrane region" description="Helical" evidence="5">
    <location>
        <begin position="116"/>
        <end position="141"/>
    </location>
</feature>
<feature type="domain" description="Major facilitator superfamily (MFS) profile" evidence="6">
    <location>
        <begin position="25"/>
        <end position="419"/>
    </location>
</feature>
<feature type="transmembrane region" description="Helical" evidence="5">
    <location>
        <begin position="328"/>
        <end position="351"/>
    </location>
</feature>
<feature type="transmembrane region" description="Helical" evidence="5">
    <location>
        <begin position="358"/>
        <end position="375"/>
    </location>
</feature>
<organism evidence="7 8">
    <name type="scientific">Cupriavidus laharis</name>
    <dbReference type="NCBI Taxonomy" id="151654"/>
    <lineage>
        <taxon>Bacteria</taxon>
        <taxon>Pseudomonadati</taxon>
        <taxon>Pseudomonadota</taxon>
        <taxon>Betaproteobacteria</taxon>
        <taxon>Burkholderiales</taxon>
        <taxon>Burkholderiaceae</taxon>
        <taxon>Cupriavidus</taxon>
    </lineage>
</organism>
<protein>
    <submittedName>
        <fullName evidence="7">Sialic acid transporter NanT</fullName>
    </submittedName>
</protein>
<evidence type="ECO:0000256" key="1">
    <source>
        <dbReference type="ARBA" id="ARBA00004141"/>
    </source>
</evidence>
<evidence type="ECO:0000256" key="2">
    <source>
        <dbReference type="ARBA" id="ARBA00022692"/>
    </source>
</evidence>
<dbReference type="InterPro" id="IPR011701">
    <property type="entry name" value="MFS"/>
</dbReference>
<dbReference type="PANTHER" id="PTHR23508">
    <property type="entry name" value="CARBOXYLIC ACID TRANSPORTER PROTEIN HOMOLOG"/>
    <property type="match status" value="1"/>
</dbReference>
<dbReference type="Pfam" id="PF07690">
    <property type="entry name" value="MFS_1"/>
    <property type="match status" value="1"/>
</dbReference>
<reference evidence="7 8" key="1">
    <citation type="submission" date="2021-08" db="EMBL/GenBank/DDBJ databases">
        <authorList>
            <person name="Peeters C."/>
        </authorList>
    </citation>
    <scope>NUCLEOTIDE SEQUENCE [LARGE SCALE GENOMIC DNA]</scope>
    <source>
        <strain evidence="7 8">LMG 23992</strain>
    </source>
</reference>
<dbReference type="InterPro" id="IPR036259">
    <property type="entry name" value="MFS_trans_sf"/>
</dbReference>
<gene>
    <name evidence="7" type="primary">nanT_3</name>
    <name evidence="7" type="ORF">LMG23992_05234</name>
</gene>
<feature type="transmembrane region" description="Helical" evidence="5">
    <location>
        <begin position="272"/>
        <end position="290"/>
    </location>
</feature>
<evidence type="ECO:0000256" key="5">
    <source>
        <dbReference type="SAM" id="Phobius"/>
    </source>
</evidence>
<feature type="transmembrane region" description="Helical" evidence="5">
    <location>
        <begin position="89"/>
        <end position="110"/>
    </location>
</feature>
<feature type="transmembrane region" description="Helical" evidence="5">
    <location>
        <begin position="148"/>
        <end position="167"/>
    </location>
</feature>
<evidence type="ECO:0000259" key="6">
    <source>
        <dbReference type="PROSITE" id="PS50850"/>
    </source>
</evidence>
<sequence>MHAYQPTSVISSEENIRVTAKAWMVFALTFALMLLDFIDRQIVTSMFPYLKADWQLSDKQLGALISAVSLTVALGTIPVALLADRWGRVRIIVTMALTWSGATMACGAAGNYTTMLVARGAVGLGEAGYAPAGAAILAGIFPRRLHSAIFGAFQGAGAVGTILGVWLGGWLATRWGWKAAFGIVGVPGLVLALCYMWVRDPAQATPARTLTPAYSFWTALKNGLILFKKPIVMWACVGGALQLFTVLSLYSWLPSFIHRSYGVSPEKAGAQAAIVILLGALGTVAWGYAVDRFGQGNSGRRLRVVAIGSLLSGGFLMAAFGLLPVGQSQWLCLMLGGFCMTCSIGAVPAVVMENAEPGLRATSLALVAMAQNLFGQSLGPFTTGALSDTLGLERALSIAAAFAFLAAATFAWAGVAHLRSRQAI</sequence>
<dbReference type="PANTHER" id="PTHR23508:SF10">
    <property type="entry name" value="CARBOXYLIC ACID TRANSPORTER PROTEIN HOMOLOG"/>
    <property type="match status" value="1"/>
</dbReference>
<keyword evidence="2 5" id="KW-0812">Transmembrane</keyword>
<dbReference type="RefSeq" id="WP_224082664.1">
    <property type="nucleotide sequence ID" value="NZ_CAJZAI010000024.1"/>
</dbReference>
<comment type="subcellular location">
    <subcellularLocation>
        <location evidence="1">Membrane</location>
        <topology evidence="1">Multi-pass membrane protein</topology>
    </subcellularLocation>
</comment>
<dbReference type="InterPro" id="IPR020846">
    <property type="entry name" value="MFS_dom"/>
</dbReference>
<evidence type="ECO:0000313" key="8">
    <source>
        <dbReference type="Proteomes" id="UP000727654"/>
    </source>
</evidence>
<feature type="transmembrane region" description="Helical" evidence="5">
    <location>
        <begin position="395"/>
        <end position="418"/>
    </location>
</feature>